<evidence type="ECO:0008006" key="8">
    <source>
        <dbReference type="Google" id="ProtNLM"/>
    </source>
</evidence>
<feature type="transmembrane region" description="Helical" evidence="5">
    <location>
        <begin position="233"/>
        <end position="253"/>
    </location>
</feature>
<dbReference type="GO" id="GO:0022857">
    <property type="term" value="F:transmembrane transporter activity"/>
    <property type="evidence" value="ECO:0007669"/>
    <property type="project" value="InterPro"/>
</dbReference>
<accession>A0A498HK82</accession>
<feature type="compositionally biased region" description="Basic and acidic residues" evidence="4">
    <location>
        <begin position="293"/>
        <end position="304"/>
    </location>
</feature>
<feature type="transmembrane region" description="Helical" evidence="5">
    <location>
        <begin position="204"/>
        <end position="221"/>
    </location>
</feature>
<evidence type="ECO:0000256" key="2">
    <source>
        <dbReference type="ARBA" id="ARBA00022989"/>
    </source>
</evidence>
<keyword evidence="2 5" id="KW-1133">Transmembrane helix</keyword>
<keyword evidence="3 5" id="KW-0472">Membrane</keyword>
<sequence>MWMMSNLKLQETVPYLSLRLSLKYILPSNILTVLVRYNDILQQRRFNTAISFHLGSIRSMLPLGFYRDNSISESWIPWFKLQLSYSCVCHGPNDPIFFLSALYLTQEGETRLEKLKFPGQKKLGLIFSSEKEHWVVGGLLLAASTLSVSVWNIIQMGTMKLYPQVEVMEVVTFYSLLGTIQSAMLSLFLERNPSAWKLKLNGELLLIVLTAIFGGLVRSRVQHWCMNIKGPYYVPLFKPFGIVFATIFGVSLSANSLCYGSVMGAVITGMGYFIIIWGQIREDEKHDQDHCVDENLESSSERKVPLLQEENV</sequence>
<dbReference type="InterPro" id="IPR030184">
    <property type="entry name" value="WAT1-related"/>
</dbReference>
<feature type="transmembrane region" description="Helical" evidence="5">
    <location>
        <begin position="134"/>
        <end position="154"/>
    </location>
</feature>
<name>A0A498HK82_MALDO</name>
<feature type="region of interest" description="Disordered" evidence="4">
    <location>
        <begin position="293"/>
        <end position="312"/>
    </location>
</feature>
<keyword evidence="1 5" id="KW-0812">Transmembrane</keyword>
<comment type="caution">
    <text evidence="6">The sequence shown here is derived from an EMBL/GenBank/DDBJ whole genome shotgun (WGS) entry which is preliminary data.</text>
</comment>
<evidence type="ECO:0000256" key="5">
    <source>
        <dbReference type="SAM" id="Phobius"/>
    </source>
</evidence>
<proteinExistence type="predicted"/>
<reference evidence="6 7" key="1">
    <citation type="submission" date="2018-10" db="EMBL/GenBank/DDBJ databases">
        <title>A high-quality apple genome assembly.</title>
        <authorList>
            <person name="Hu J."/>
        </authorList>
    </citation>
    <scope>NUCLEOTIDE SEQUENCE [LARGE SCALE GENOMIC DNA]</scope>
    <source>
        <strain evidence="7">cv. HFTH1</strain>
        <tissue evidence="6">Young leaf</tissue>
    </source>
</reference>
<dbReference type="GO" id="GO:0016020">
    <property type="term" value="C:membrane"/>
    <property type="evidence" value="ECO:0007669"/>
    <property type="project" value="InterPro"/>
</dbReference>
<dbReference type="PANTHER" id="PTHR31218">
    <property type="entry name" value="WAT1-RELATED PROTEIN"/>
    <property type="match status" value="1"/>
</dbReference>
<gene>
    <name evidence="6" type="ORF">DVH24_007053</name>
</gene>
<protein>
    <recommendedName>
        <fullName evidence="8">WAT1-related protein</fullName>
    </recommendedName>
</protein>
<evidence type="ECO:0000313" key="6">
    <source>
        <dbReference type="EMBL" id="RXH69797.1"/>
    </source>
</evidence>
<evidence type="ECO:0000256" key="4">
    <source>
        <dbReference type="SAM" id="MobiDB-lite"/>
    </source>
</evidence>
<feature type="transmembrane region" description="Helical" evidence="5">
    <location>
        <begin position="166"/>
        <end position="189"/>
    </location>
</feature>
<feature type="transmembrane region" description="Helical" evidence="5">
    <location>
        <begin position="259"/>
        <end position="278"/>
    </location>
</feature>
<evidence type="ECO:0000256" key="3">
    <source>
        <dbReference type="ARBA" id="ARBA00023136"/>
    </source>
</evidence>
<dbReference type="AlphaFoldDB" id="A0A498HK82"/>
<dbReference type="Proteomes" id="UP000290289">
    <property type="component" value="Chromosome 16"/>
</dbReference>
<keyword evidence="7" id="KW-1185">Reference proteome</keyword>
<evidence type="ECO:0000256" key="1">
    <source>
        <dbReference type="ARBA" id="ARBA00022692"/>
    </source>
</evidence>
<dbReference type="EMBL" id="RDQH01000342">
    <property type="protein sequence ID" value="RXH69797.1"/>
    <property type="molecule type" value="Genomic_DNA"/>
</dbReference>
<evidence type="ECO:0000313" key="7">
    <source>
        <dbReference type="Proteomes" id="UP000290289"/>
    </source>
</evidence>
<organism evidence="6 7">
    <name type="scientific">Malus domestica</name>
    <name type="common">Apple</name>
    <name type="synonym">Pyrus malus</name>
    <dbReference type="NCBI Taxonomy" id="3750"/>
    <lineage>
        <taxon>Eukaryota</taxon>
        <taxon>Viridiplantae</taxon>
        <taxon>Streptophyta</taxon>
        <taxon>Embryophyta</taxon>
        <taxon>Tracheophyta</taxon>
        <taxon>Spermatophyta</taxon>
        <taxon>Magnoliopsida</taxon>
        <taxon>eudicotyledons</taxon>
        <taxon>Gunneridae</taxon>
        <taxon>Pentapetalae</taxon>
        <taxon>rosids</taxon>
        <taxon>fabids</taxon>
        <taxon>Rosales</taxon>
        <taxon>Rosaceae</taxon>
        <taxon>Amygdaloideae</taxon>
        <taxon>Maleae</taxon>
        <taxon>Malus</taxon>
    </lineage>
</organism>